<feature type="transmembrane region" description="Helical" evidence="6">
    <location>
        <begin position="363"/>
        <end position="380"/>
    </location>
</feature>
<evidence type="ECO:0000313" key="9">
    <source>
        <dbReference type="EMBL" id="ANH81530.1"/>
    </source>
</evidence>
<dbReference type="Proteomes" id="UP000077667">
    <property type="component" value="Chromosome"/>
</dbReference>
<feature type="signal peptide" evidence="7">
    <location>
        <begin position="1"/>
        <end position="20"/>
    </location>
</feature>
<evidence type="ECO:0000256" key="6">
    <source>
        <dbReference type="SAM" id="Phobius"/>
    </source>
</evidence>
<organism evidence="9 10">
    <name type="scientific">Niabella ginsenosidivorans</name>
    <dbReference type="NCBI Taxonomy" id="1176587"/>
    <lineage>
        <taxon>Bacteria</taxon>
        <taxon>Pseudomonadati</taxon>
        <taxon>Bacteroidota</taxon>
        <taxon>Chitinophagia</taxon>
        <taxon>Chitinophagales</taxon>
        <taxon>Chitinophagaceae</taxon>
        <taxon>Niabella</taxon>
    </lineage>
</organism>
<dbReference type="KEGG" id="nia:A8C56_11580"/>
<dbReference type="Pfam" id="PF02683">
    <property type="entry name" value="DsbD_TM"/>
    <property type="match status" value="1"/>
</dbReference>
<feature type="transmembrane region" description="Helical" evidence="6">
    <location>
        <begin position="327"/>
        <end position="351"/>
    </location>
</feature>
<evidence type="ECO:0000259" key="8">
    <source>
        <dbReference type="Pfam" id="PF02683"/>
    </source>
</evidence>
<keyword evidence="7" id="KW-0732">Signal</keyword>
<evidence type="ECO:0000256" key="5">
    <source>
        <dbReference type="ARBA" id="ARBA00023136"/>
    </source>
</evidence>
<proteinExistence type="predicted"/>
<dbReference type="PANTHER" id="PTHR32234:SF0">
    <property type="entry name" value="THIOL:DISULFIDE INTERCHANGE PROTEIN DSBD"/>
    <property type="match status" value="1"/>
</dbReference>
<feature type="transmembrane region" description="Helical" evidence="6">
    <location>
        <begin position="217"/>
        <end position="239"/>
    </location>
</feature>
<gene>
    <name evidence="9" type="ORF">A8C56_11580</name>
</gene>
<feature type="domain" description="Cytochrome C biogenesis protein transmembrane" evidence="8">
    <location>
        <begin position="173"/>
        <end position="385"/>
    </location>
</feature>
<keyword evidence="4 6" id="KW-1133">Transmembrane helix</keyword>
<dbReference type="InterPro" id="IPR036249">
    <property type="entry name" value="Thioredoxin-like_sf"/>
</dbReference>
<evidence type="ECO:0000256" key="2">
    <source>
        <dbReference type="ARBA" id="ARBA00022692"/>
    </source>
</evidence>
<dbReference type="GO" id="GO:0015035">
    <property type="term" value="F:protein-disulfide reductase activity"/>
    <property type="evidence" value="ECO:0007669"/>
    <property type="project" value="TreeGrafter"/>
</dbReference>
<accession>A0A1A9I497</accession>
<keyword evidence="3" id="KW-0201">Cytochrome c-type biogenesis</keyword>
<dbReference type="AlphaFoldDB" id="A0A1A9I497"/>
<dbReference type="PANTHER" id="PTHR32234">
    <property type="entry name" value="THIOL:DISULFIDE INTERCHANGE PROTEIN DSBD"/>
    <property type="match status" value="1"/>
</dbReference>
<dbReference type="GO" id="GO:0045454">
    <property type="term" value="P:cell redox homeostasis"/>
    <property type="evidence" value="ECO:0007669"/>
    <property type="project" value="TreeGrafter"/>
</dbReference>
<feature type="chain" id="PRO_5008389834" evidence="7">
    <location>
        <begin position="21"/>
        <end position="680"/>
    </location>
</feature>
<dbReference type="GO" id="GO:0016020">
    <property type="term" value="C:membrane"/>
    <property type="evidence" value="ECO:0007669"/>
    <property type="project" value="UniProtKB-SubCell"/>
</dbReference>
<feature type="transmembrane region" description="Helical" evidence="6">
    <location>
        <begin position="400"/>
        <end position="418"/>
    </location>
</feature>
<feature type="transmembrane region" description="Helical" evidence="6">
    <location>
        <begin position="172"/>
        <end position="196"/>
    </location>
</feature>
<feature type="transmembrane region" description="Helical" evidence="6">
    <location>
        <begin position="293"/>
        <end position="315"/>
    </location>
</feature>
<evidence type="ECO:0000256" key="4">
    <source>
        <dbReference type="ARBA" id="ARBA00022989"/>
    </source>
</evidence>
<evidence type="ECO:0000313" key="10">
    <source>
        <dbReference type="Proteomes" id="UP000077667"/>
    </source>
</evidence>
<dbReference type="RefSeq" id="WP_067756001.1">
    <property type="nucleotide sequence ID" value="NZ_CP015772.1"/>
</dbReference>
<dbReference type="GO" id="GO:0017004">
    <property type="term" value="P:cytochrome complex assembly"/>
    <property type="evidence" value="ECO:0007669"/>
    <property type="project" value="UniProtKB-KW"/>
</dbReference>
<evidence type="ECO:0000256" key="7">
    <source>
        <dbReference type="SAM" id="SignalP"/>
    </source>
</evidence>
<keyword evidence="5 6" id="KW-0472">Membrane</keyword>
<evidence type="ECO:0000256" key="3">
    <source>
        <dbReference type="ARBA" id="ARBA00022748"/>
    </source>
</evidence>
<dbReference type="STRING" id="1176587.A8C56_11580"/>
<dbReference type="OrthoDB" id="9811036at2"/>
<dbReference type="SUPFAM" id="SSF52833">
    <property type="entry name" value="Thioredoxin-like"/>
    <property type="match status" value="1"/>
</dbReference>
<reference evidence="9 10" key="1">
    <citation type="submission" date="2016-05" db="EMBL/GenBank/DDBJ databases">
        <title>Niabella ginsenosidivorans BS26 whole genome sequencing.</title>
        <authorList>
            <person name="Im W.T."/>
            <person name="Siddiqi M.Z."/>
        </authorList>
    </citation>
    <scope>NUCLEOTIDE SEQUENCE [LARGE SCALE GENOMIC DNA]</scope>
    <source>
        <strain evidence="9 10">BS26</strain>
    </source>
</reference>
<evidence type="ECO:0000256" key="1">
    <source>
        <dbReference type="ARBA" id="ARBA00004141"/>
    </source>
</evidence>
<name>A0A1A9I497_9BACT</name>
<keyword evidence="2 6" id="KW-0812">Transmembrane</keyword>
<protein>
    <submittedName>
        <fullName evidence="9">Protein-disulfide reductase</fullName>
    </submittedName>
</protein>
<feature type="transmembrane region" description="Helical" evidence="6">
    <location>
        <begin position="251"/>
        <end position="272"/>
    </location>
</feature>
<dbReference type="InterPro" id="IPR003834">
    <property type="entry name" value="Cyt_c_assmbl_TM_dom"/>
</dbReference>
<comment type="subcellular location">
    <subcellularLocation>
        <location evidence="1">Membrane</location>
        <topology evidence="1">Multi-pass membrane protein</topology>
    </subcellularLocation>
</comment>
<dbReference type="Gene3D" id="3.40.30.10">
    <property type="entry name" value="Glutaredoxin"/>
    <property type="match status" value="1"/>
</dbReference>
<sequence>MKRLVLFIIPLFFLFHCSTAQDTAAKVQFDYRQVKMGDETIQLVITAHVVQPGIELFSLETPQNKSVFSMIAFDSSGKKYLKDSLHEKGNIIHAYDSVLNAAVFFVKDSLQWIQAVKINKDDSAVIKGTVTYTFKSGAEFSSLEAPFKFYIKNTGTSPEGLSGTAGTKNKSLLLIFLSAFGGGLLALLTPCIYSMIPVTVSFFTKRSKTKEEGIKNAFQYSFSIVLIFTFIGFLITLIFGPAALNNLATNWIANIFFFLIFVIFGISFLGAFEISLPSSWSTKADSKAGTGSFWGIFFMALTLVIVSFSCTGPIIGPLLVVASKGSYYGPLVGMFGFSLALALPFALFAFFPSKLNVLGKAGGWLNAIKVTLGFLELALALKFLSNADLAKNWRILDREIFIVLWVVLFFLLGLYLLGKLRFRHDDELPKNDFGLPYLSVTRLFFAIASFSMVVYLVPGLWGAPLKGLSAFLPPMGTQDFNADDLPSGFDPGSLSKTSGKADGSAHYSAALPAPLKYADVMKKNEPDVVVNNGLVTYFDYKEALDVARKVKKPLMLDFTGINCVNCRKMEGQVWSDPEVMKLLKNEFVIVSLYVDVHTGVDIPQAEQYYSKDLGKQVEDLGDLSTDIQVSRFGSNTQPFYFFLDGNEQRLAPEGYPYDPSVSKFKAHLEKVIAEYKKRNS</sequence>
<dbReference type="Pfam" id="PF13899">
    <property type="entry name" value="Thioredoxin_7"/>
    <property type="match status" value="1"/>
</dbReference>
<feature type="transmembrane region" description="Helical" evidence="6">
    <location>
        <begin position="439"/>
        <end position="461"/>
    </location>
</feature>
<keyword evidence="10" id="KW-1185">Reference proteome</keyword>
<dbReference type="EMBL" id="CP015772">
    <property type="protein sequence ID" value="ANH81530.1"/>
    <property type="molecule type" value="Genomic_DNA"/>
</dbReference>